<dbReference type="InterPro" id="IPR020846">
    <property type="entry name" value="MFS_dom"/>
</dbReference>
<evidence type="ECO:0000256" key="3">
    <source>
        <dbReference type="ARBA" id="ARBA00022692"/>
    </source>
</evidence>
<sequence length="371" mass="40292">FIIYITIFIIMGLSDAVIPIIPELVELSQAPYGPLSSSLLFSGYFLGALVTMLPFGLLADRYGNEKLITLGILLTLISGSIIMTSNNFWILFLARILEGTACGAFFPAAFSILSKFEERKKYFGEFNFLLNAGLGFGLLVAGILASIHIRAGIFIFTLMSGLVLIISIYRMTSIPVENALKDNAFMGLPFTLKGRISLIYYSLLNIRQGKIWIFTFLLFGCTAVLIAFYPDYSAEFLSKAELGGSLALIYFVAMATSFFAGRSSYDYRSLIYTGLFFTGIGAIISINYPIIGFSVLGAGSGIGMVGLPVAVSKMKVPRGLSMGLFNTATYGGLALLPIFAGFFISILSFEQIFLINGLLVIVAAIYARAVF</sequence>
<reference evidence="8 9" key="1">
    <citation type="submission" date="2018-08" db="EMBL/GenBank/DDBJ databases">
        <title>The metabolism and importance of syntrophic acetate oxidation coupled to methane or sulfide production in haloalkaline environments.</title>
        <authorList>
            <person name="Timmers P.H.A."/>
            <person name="Vavourakis C.D."/>
            <person name="Sorokin D.Y."/>
            <person name="Sinninghe Damste J.S."/>
            <person name="Muyzer G."/>
            <person name="Stams A.J.M."/>
            <person name="Plugge C.M."/>
        </authorList>
    </citation>
    <scope>NUCLEOTIDE SEQUENCE [LARGE SCALE GENOMIC DNA]</scope>
    <source>
        <strain evidence="8">MSAO_Arc3</strain>
    </source>
</reference>
<comment type="caution">
    <text evidence="8">The sequence shown here is derived from an EMBL/GenBank/DDBJ whole genome shotgun (WGS) entry which is preliminary data.</text>
</comment>
<evidence type="ECO:0000256" key="1">
    <source>
        <dbReference type="ARBA" id="ARBA00004651"/>
    </source>
</evidence>
<keyword evidence="2" id="KW-1003">Cell membrane</keyword>
<feature type="transmembrane region" description="Helical" evidence="6">
    <location>
        <begin position="211"/>
        <end position="230"/>
    </location>
</feature>
<feature type="transmembrane region" description="Helical" evidence="6">
    <location>
        <begin position="352"/>
        <end position="370"/>
    </location>
</feature>
<name>A0A3R7XDB2_9EURY</name>
<protein>
    <submittedName>
        <fullName evidence="8">MFS transporter</fullName>
    </submittedName>
</protein>
<keyword evidence="3 6" id="KW-0812">Transmembrane</keyword>
<gene>
    <name evidence="8" type="ORF">D5R95_08930</name>
</gene>
<feature type="transmembrane region" description="Helical" evidence="6">
    <location>
        <begin position="7"/>
        <end position="25"/>
    </location>
</feature>
<dbReference type="AlphaFoldDB" id="A0A3R7XDB2"/>
<dbReference type="PANTHER" id="PTHR43124">
    <property type="entry name" value="PURINE EFFLUX PUMP PBUE"/>
    <property type="match status" value="1"/>
</dbReference>
<feature type="transmembrane region" description="Helical" evidence="6">
    <location>
        <begin position="126"/>
        <end position="147"/>
    </location>
</feature>
<keyword evidence="4 6" id="KW-1133">Transmembrane helix</keyword>
<feature type="transmembrane region" description="Helical" evidence="6">
    <location>
        <begin position="242"/>
        <end position="260"/>
    </location>
</feature>
<dbReference type="GO" id="GO:0005886">
    <property type="term" value="C:plasma membrane"/>
    <property type="evidence" value="ECO:0007669"/>
    <property type="project" value="UniProtKB-SubCell"/>
</dbReference>
<dbReference type="PROSITE" id="PS50850">
    <property type="entry name" value="MFS"/>
    <property type="match status" value="1"/>
</dbReference>
<evidence type="ECO:0000256" key="5">
    <source>
        <dbReference type="ARBA" id="ARBA00023136"/>
    </source>
</evidence>
<accession>A0A3R7XDB2</accession>
<comment type="subcellular location">
    <subcellularLocation>
        <location evidence="1">Cell membrane</location>
        <topology evidence="1">Multi-pass membrane protein</topology>
    </subcellularLocation>
</comment>
<feature type="transmembrane region" description="Helical" evidence="6">
    <location>
        <begin position="153"/>
        <end position="171"/>
    </location>
</feature>
<evidence type="ECO:0000256" key="2">
    <source>
        <dbReference type="ARBA" id="ARBA00022475"/>
    </source>
</evidence>
<feature type="domain" description="Major facilitator superfamily (MFS) profile" evidence="7">
    <location>
        <begin position="1"/>
        <end position="371"/>
    </location>
</feature>
<organism evidence="8 9">
    <name type="scientific">Methanosalsum natronophilum</name>
    <dbReference type="NCBI Taxonomy" id="768733"/>
    <lineage>
        <taxon>Archaea</taxon>
        <taxon>Methanobacteriati</taxon>
        <taxon>Methanobacteriota</taxon>
        <taxon>Stenosarchaea group</taxon>
        <taxon>Methanomicrobia</taxon>
        <taxon>Methanosarcinales</taxon>
        <taxon>Methanosarcinaceae</taxon>
        <taxon>Methanosalsum</taxon>
    </lineage>
</organism>
<evidence type="ECO:0000313" key="8">
    <source>
        <dbReference type="EMBL" id="RQD80249.1"/>
    </source>
</evidence>
<dbReference type="InterPro" id="IPR036259">
    <property type="entry name" value="MFS_trans_sf"/>
</dbReference>
<feature type="non-terminal residue" evidence="8">
    <location>
        <position position="1"/>
    </location>
</feature>
<dbReference type="InterPro" id="IPR050189">
    <property type="entry name" value="MFS_Efflux_Transporters"/>
</dbReference>
<dbReference type="Proteomes" id="UP000284763">
    <property type="component" value="Unassembled WGS sequence"/>
</dbReference>
<dbReference type="SUPFAM" id="SSF103473">
    <property type="entry name" value="MFS general substrate transporter"/>
    <property type="match status" value="1"/>
</dbReference>
<proteinExistence type="predicted"/>
<dbReference type="EMBL" id="QZAB01000571">
    <property type="protein sequence ID" value="RQD80249.1"/>
    <property type="molecule type" value="Genomic_DNA"/>
</dbReference>
<evidence type="ECO:0000259" key="7">
    <source>
        <dbReference type="PROSITE" id="PS50850"/>
    </source>
</evidence>
<feature type="transmembrane region" description="Helical" evidence="6">
    <location>
        <begin position="290"/>
        <end position="311"/>
    </location>
</feature>
<feature type="transmembrane region" description="Helical" evidence="6">
    <location>
        <begin position="37"/>
        <end position="55"/>
    </location>
</feature>
<feature type="transmembrane region" description="Helical" evidence="6">
    <location>
        <begin position="267"/>
        <end position="284"/>
    </location>
</feature>
<dbReference type="GO" id="GO:0022857">
    <property type="term" value="F:transmembrane transporter activity"/>
    <property type="evidence" value="ECO:0007669"/>
    <property type="project" value="InterPro"/>
</dbReference>
<feature type="transmembrane region" description="Helical" evidence="6">
    <location>
        <begin position="323"/>
        <end position="346"/>
    </location>
</feature>
<dbReference type="InterPro" id="IPR011701">
    <property type="entry name" value="MFS"/>
</dbReference>
<dbReference type="PANTHER" id="PTHR43124:SF9">
    <property type="entry name" value="SUGAR TRANSPORT FAMILY PROTEIN"/>
    <property type="match status" value="1"/>
</dbReference>
<keyword evidence="5 6" id="KW-0472">Membrane</keyword>
<evidence type="ECO:0000256" key="4">
    <source>
        <dbReference type="ARBA" id="ARBA00022989"/>
    </source>
</evidence>
<evidence type="ECO:0000313" key="9">
    <source>
        <dbReference type="Proteomes" id="UP000284763"/>
    </source>
</evidence>
<feature type="transmembrane region" description="Helical" evidence="6">
    <location>
        <begin position="67"/>
        <end position="83"/>
    </location>
</feature>
<evidence type="ECO:0000256" key="6">
    <source>
        <dbReference type="SAM" id="Phobius"/>
    </source>
</evidence>
<dbReference type="Gene3D" id="1.20.1250.20">
    <property type="entry name" value="MFS general substrate transporter like domains"/>
    <property type="match status" value="1"/>
</dbReference>
<dbReference type="Pfam" id="PF07690">
    <property type="entry name" value="MFS_1"/>
    <property type="match status" value="1"/>
</dbReference>